<organism evidence="9 10">
    <name type="scientific">Pristionchus fissidentatus</name>
    <dbReference type="NCBI Taxonomy" id="1538716"/>
    <lineage>
        <taxon>Eukaryota</taxon>
        <taxon>Metazoa</taxon>
        <taxon>Ecdysozoa</taxon>
        <taxon>Nematoda</taxon>
        <taxon>Chromadorea</taxon>
        <taxon>Rhabditida</taxon>
        <taxon>Rhabditina</taxon>
        <taxon>Diplogasteromorpha</taxon>
        <taxon>Diplogasteroidea</taxon>
        <taxon>Neodiplogasteridae</taxon>
        <taxon>Pristionchus</taxon>
    </lineage>
</organism>
<evidence type="ECO:0000256" key="1">
    <source>
        <dbReference type="ARBA" id="ARBA00001913"/>
    </source>
</evidence>
<keyword evidence="5 7" id="KW-1015">Disulfide bond</keyword>
<feature type="disulfide bond" evidence="7">
    <location>
        <begin position="205"/>
        <end position="238"/>
    </location>
</feature>
<protein>
    <recommendedName>
        <fullName evidence="8">alpha-1,2-Mannosidase</fullName>
        <ecNumber evidence="8">3.2.1.-</ecNumber>
    </recommendedName>
</protein>
<feature type="active site" description="Proton donor" evidence="6">
    <location>
        <position position="8"/>
    </location>
</feature>
<comment type="pathway">
    <text evidence="2">Protein modification; protein glycosylation.</text>
</comment>
<evidence type="ECO:0000256" key="7">
    <source>
        <dbReference type="PIRSR" id="PIRSR601382-3"/>
    </source>
</evidence>
<name>A0AAV5WG70_9BILA</name>
<feature type="active site" description="Proton donor" evidence="6">
    <location>
        <position position="261"/>
    </location>
</feature>
<evidence type="ECO:0000313" key="10">
    <source>
        <dbReference type="Proteomes" id="UP001432322"/>
    </source>
</evidence>
<keyword evidence="8" id="KW-0326">Glycosidase</keyword>
<dbReference type="Pfam" id="PF01532">
    <property type="entry name" value="Glyco_hydro_47"/>
    <property type="match status" value="1"/>
</dbReference>
<dbReference type="SUPFAM" id="SSF48225">
    <property type="entry name" value="Seven-hairpin glycosidases"/>
    <property type="match status" value="1"/>
</dbReference>
<feature type="non-terminal residue" evidence="9">
    <location>
        <position position="1"/>
    </location>
</feature>
<gene>
    <name evidence="9" type="ORF">PFISCL1PPCAC_21168</name>
</gene>
<evidence type="ECO:0000256" key="8">
    <source>
        <dbReference type="RuleBase" id="RU361193"/>
    </source>
</evidence>
<sequence>KGDLSVFETNIRFVGGLLSAFALTKDRMFLRKGEEIADLLLPAFDTPTGIPYSLIDVRSGKASNFPWASSGCSILAEFGTLQLEFDYLSNLTGNFIYSNKIVKMNEVIANLAKPSGLVPMFLNPHTGRWGNHEFSMGAMADSYYEYLLKKWLIGGKKEKIYKQRYDDVIKAMEAKMLHTSEQDKLVYFAELNGQTAVHQMEHLACFSAGMFALQAMNEESRDARRHYMSLAEGIGHTCHESYARSNILTLTIFAALGLGPEKFSMGNSNAEAISDRDKYYILRPEAIEG</sequence>
<dbReference type="InterPro" id="IPR050749">
    <property type="entry name" value="Glycosyl_Hydrolase_47"/>
</dbReference>
<dbReference type="Gene3D" id="1.50.10.10">
    <property type="match status" value="1"/>
</dbReference>
<dbReference type="PRINTS" id="PR00747">
    <property type="entry name" value="GLYHDRLASE47"/>
</dbReference>
<keyword evidence="10" id="KW-1185">Reference proteome</keyword>
<dbReference type="InterPro" id="IPR012341">
    <property type="entry name" value="6hp_glycosidase-like_sf"/>
</dbReference>
<reference evidence="9" key="1">
    <citation type="submission" date="2023-10" db="EMBL/GenBank/DDBJ databases">
        <title>Genome assembly of Pristionchus species.</title>
        <authorList>
            <person name="Yoshida K."/>
            <person name="Sommer R.J."/>
        </authorList>
    </citation>
    <scope>NUCLEOTIDE SEQUENCE</scope>
    <source>
        <strain evidence="9">RS5133</strain>
    </source>
</reference>
<keyword evidence="4 8" id="KW-0378">Hydrolase</keyword>
<dbReference type="GO" id="GO:0005975">
    <property type="term" value="P:carbohydrate metabolic process"/>
    <property type="evidence" value="ECO:0007669"/>
    <property type="project" value="InterPro"/>
</dbReference>
<feature type="active site" evidence="6">
    <location>
        <position position="285"/>
    </location>
</feature>
<feature type="active site" evidence="6">
    <location>
        <position position="141"/>
    </location>
</feature>
<dbReference type="GO" id="GO:0005509">
    <property type="term" value="F:calcium ion binding"/>
    <property type="evidence" value="ECO:0007669"/>
    <property type="project" value="InterPro"/>
</dbReference>
<dbReference type="PANTHER" id="PTHR11742">
    <property type="entry name" value="MANNOSYL-OLIGOSACCHARIDE ALPHA-1,2-MANNOSIDASE-RELATED"/>
    <property type="match status" value="1"/>
</dbReference>
<dbReference type="Proteomes" id="UP001432322">
    <property type="component" value="Unassembled WGS sequence"/>
</dbReference>
<evidence type="ECO:0000256" key="2">
    <source>
        <dbReference type="ARBA" id="ARBA00004922"/>
    </source>
</evidence>
<dbReference type="EMBL" id="BTSY01000005">
    <property type="protein sequence ID" value="GMT29871.1"/>
    <property type="molecule type" value="Genomic_DNA"/>
</dbReference>
<dbReference type="PANTHER" id="PTHR11742:SF6">
    <property type="entry name" value="MANNOSYL-OLIGOSACCHARIDE ALPHA-1,2-MANNOSIDASE IA-RELATED"/>
    <property type="match status" value="1"/>
</dbReference>
<evidence type="ECO:0000256" key="5">
    <source>
        <dbReference type="ARBA" id="ARBA00023157"/>
    </source>
</evidence>
<evidence type="ECO:0000313" key="9">
    <source>
        <dbReference type="EMBL" id="GMT29871.1"/>
    </source>
</evidence>
<evidence type="ECO:0000256" key="3">
    <source>
        <dbReference type="ARBA" id="ARBA00007658"/>
    </source>
</evidence>
<evidence type="ECO:0000256" key="4">
    <source>
        <dbReference type="ARBA" id="ARBA00022801"/>
    </source>
</evidence>
<dbReference type="InterPro" id="IPR036026">
    <property type="entry name" value="Seven-hairpin_glycosidases"/>
</dbReference>
<accession>A0AAV5WG70</accession>
<dbReference type="GO" id="GO:0004571">
    <property type="term" value="F:mannosyl-oligosaccharide 1,2-alpha-mannosidase activity"/>
    <property type="evidence" value="ECO:0007669"/>
    <property type="project" value="InterPro"/>
</dbReference>
<dbReference type="InterPro" id="IPR001382">
    <property type="entry name" value="Glyco_hydro_47"/>
</dbReference>
<dbReference type="GO" id="GO:0005783">
    <property type="term" value="C:endoplasmic reticulum"/>
    <property type="evidence" value="ECO:0007669"/>
    <property type="project" value="TreeGrafter"/>
</dbReference>
<evidence type="ECO:0000256" key="6">
    <source>
        <dbReference type="PIRSR" id="PIRSR601382-1"/>
    </source>
</evidence>
<proteinExistence type="inferred from homology"/>
<dbReference type="EC" id="3.2.1.-" evidence="8"/>
<dbReference type="AlphaFoldDB" id="A0AAV5WG70"/>
<comment type="similarity">
    <text evidence="3 8">Belongs to the glycosyl hydrolase 47 family.</text>
</comment>
<dbReference type="GO" id="GO:0000139">
    <property type="term" value="C:Golgi membrane"/>
    <property type="evidence" value="ECO:0007669"/>
    <property type="project" value="TreeGrafter"/>
</dbReference>
<comment type="caution">
    <text evidence="9">The sequence shown here is derived from an EMBL/GenBank/DDBJ whole genome shotgun (WGS) entry which is preliminary data.</text>
</comment>
<comment type="cofactor">
    <cofactor evidence="1">
        <name>Ca(2+)</name>
        <dbReference type="ChEBI" id="CHEBI:29108"/>
    </cofactor>
</comment>